<evidence type="ECO:0000313" key="1">
    <source>
        <dbReference type="EMBL" id="KAI8423554.1"/>
    </source>
</evidence>
<keyword evidence="2" id="KW-1185">Reference proteome</keyword>
<reference evidence="1 2" key="1">
    <citation type="journal article" date="2022" name="Genome Biol. Evol.">
        <title>The Spruce Budworm Genome: Reconstructing the Evolutionary History of Antifreeze Proteins.</title>
        <authorList>
            <person name="Beliveau C."/>
            <person name="Gagne P."/>
            <person name="Picq S."/>
            <person name="Vernygora O."/>
            <person name="Keeling C.I."/>
            <person name="Pinkney K."/>
            <person name="Doucet D."/>
            <person name="Wen F."/>
            <person name="Johnston J.S."/>
            <person name="Maaroufi H."/>
            <person name="Boyle B."/>
            <person name="Laroche J."/>
            <person name="Dewar K."/>
            <person name="Juretic N."/>
            <person name="Blackburn G."/>
            <person name="Nisole A."/>
            <person name="Brunet B."/>
            <person name="Brandao M."/>
            <person name="Lumley L."/>
            <person name="Duan J."/>
            <person name="Quan G."/>
            <person name="Lucarotti C.J."/>
            <person name="Roe A.D."/>
            <person name="Sperling F.A.H."/>
            <person name="Levesque R.C."/>
            <person name="Cusson M."/>
        </authorList>
    </citation>
    <scope>NUCLEOTIDE SEQUENCE [LARGE SCALE GENOMIC DNA]</scope>
    <source>
        <strain evidence="1">Glfc:IPQL:Cfum</strain>
    </source>
</reference>
<proteinExistence type="predicted"/>
<dbReference type="EMBL" id="CM046122">
    <property type="protein sequence ID" value="KAI8423554.1"/>
    <property type="molecule type" value="Genomic_DNA"/>
</dbReference>
<gene>
    <name evidence="1" type="ORF">MSG28_012646</name>
</gene>
<dbReference type="Proteomes" id="UP001064048">
    <property type="component" value="Chromosome 22"/>
</dbReference>
<comment type="caution">
    <text evidence="1">The sequence shown here is derived from an EMBL/GenBank/DDBJ whole genome shotgun (WGS) entry which is preliminary data.</text>
</comment>
<sequence length="355" mass="40007">MNQRKDNGNKPRTEGDRDVTVSNEKFLFREPVVLISIVCLSLFSALSFYQQSKSIMRMPMYIQFRIYSLSTSAVPVIGLMFAAFLSEVTGRKHVYRYLFALSIFLAILVVSSNHPTVTCVLVLGLICLGSTWAWPESPYWLANKGKLEQSRTAFMWLRGKGGREELASVLKARRRPGPPKLFWISLLIAIATILPVVLTSIVCLTLLNALSFYQQSKSVMRMPTQFLDIYNLAASAVPVVGLMFAAFLSEVTGRKHIYRYLFALSIFSFILVVSSEHPTVIVLGLICLGSTWAWPESPYWLANKGKLEQSRTAFMWLRGKGGREELDSVLKARRRPGPPQLFWISLLIAIATILK</sequence>
<organism evidence="1 2">
    <name type="scientific">Choristoneura fumiferana</name>
    <name type="common">Spruce budworm moth</name>
    <name type="synonym">Archips fumiferana</name>
    <dbReference type="NCBI Taxonomy" id="7141"/>
    <lineage>
        <taxon>Eukaryota</taxon>
        <taxon>Metazoa</taxon>
        <taxon>Ecdysozoa</taxon>
        <taxon>Arthropoda</taxon>
        <taxon>Hexapoda</taxon>
        <taxon>Insecta</taxon>
        <taxon>Pterygota</taxon>
        <taxon>Neoptera</taxon>
        <taxon>Endopterygota</taxon>
        <taxon>Lepidoptera</taxon>
        <taxon>Glossata</taxon>
        <taxon>Ditrysia</taxon>
        <taxon>Tortricoidea</taxon>
        <taxon>Tortricidae</taxon>
        <taxon>Tortricinae</taxon>
        <taxon>Choristoneura</taxon>
    </lineage>
</organism>
<evidence type="ECO:0000313" key="2">
    <source>
        <dbReference type="Proteomes" id="UP001064048"/>
    </source>
</evidence>
<protein>
    <submittedName>
        <fullName evidence="1">Uncharacterized protein</fullName>
    </submittedName>
</protein>
<name>A0ACC0JHH2_CHOFU</name>
<accession>A0ACC0JHH2</accession>